<dbReference type="InterPro" id="IPR003593">
    <property type="entry name" value="AAA+_ATPase"/>
</dbReference>
<dbReference type="FunFam" id="1.20.1560.10:FF:000058">
    <property type="entry name" value="ABC transporter B family member 25"/>
    <property type="match status" value="1"/>
</dbReference>
<dbReference type="PANTHER" id="PTHR43394:SF1">
    <property type="entry name" value="ATP-BINDING CASSETTE SUB-FAMILY B MEMBER 10, MITOCHONDRIAL"/>
    <property type="match status" value="1"/>
</dbReference>
<keyword evidence="6 9" id="KW-1133">Transmembrane helix</keyword>
<dbReference type="PROSITE" id="PS50929">
    <property type="entry name" value="ABC_TM1F"/>
    <property type="match status" value="1"/>
</dbReference>
<dbReference type="PROSITE" id="PS00211">
    <property type="entry name" value="ABC_TRANSPORTER_1"/>
    <property type="match status" value="1"/>
</dbReference>
<keyword evidence="13" id="KW-1185">Reference proteome</keyword>
<evidence type="ECO:0000256" key="3">
    <source>
        <dbReference type="ARBA" id="ARBA00022692"/>
    </source>
</evidence>
<comment type="caution">
    <text evidence="12">The sequence shown here is derived from an EMBL/GenBank/DDBJ whole genome shotgun (WGS) entry which is preliminary data.</text>
</comment>
<feature type="transmembrane region" description="Helical" evidence="9">
    <location>
        <begin position="234"/>
        <end position="257"/>
    </location>
</feature>
<evidence type="ECO:0000256" key="9">
    <source>
        <dbReference type="SAM" id="Phobius"/>
    </source>
</evidence>
<dbReference type="SUPFAM" id="SSF90123">
    <property type="entry name" value="ABC transporter transmembrane region"/>
    <property type="match status" value="1"/>
</dbReference>
<evidence type="ECO:0000259" key="11">
    <source>
        <dbReference type="PROSITE" id="PS50929"/>
    </source>
</evidence>
<dbReference type="Pfam" id="PF00664">
    <property type="entry name" value="ABC_membrane"/>
    <property type="match status" value="1"/>
</dbReference>
<dbReference type="PANTHER" id="PTHR43394">
    <property type="entry name" value="ATP-DEPENDENT PERMEASE MDL1, MITOCHONDRIAL"/>
    <property type="match status" value="1"/>
</dbReference>
<feature type="transmembrane region" description="Helical" evidence="9">
    <location>
        <begin position="84"/>
        <end position="104"/>
    </location>
</feature>
<dbReference type="AlphaFoldDB" id="A0AAD9NI85"/>
<evidence type="ECO:0000256" key="1">
    <source>
        <dbReference type="ARBA" id="ARBA00004448"/>
    </source>
</evidence>
<keyword evidence="5" id="KW-0067">ATP-binding</keyword>
<dbReference type="Gene3D" id="1.20.1560.10">
    <property type="entry name" value="ABC transporter type 1, transmembrane domain"/>
    <property type="match status" value="1"/>
</dbReference>
<dbReference type="GO" id="GO:0005743">
    <property type="term" value="C:mitochondrial inner membrane"/>
    <property type="evidence" value="ECO:0007669"/>
    <property type="project" value="UniProtKB-SubCell"/>
</dbReference>
<feature type="transmembrane region" description="Helical" evidence="9">
    <location>
        <begin position="277"/>
        <end position="301"/>
    </location>
</feature>
<evidence type="ECO:0000256" key="5">
    <source>
        <dbReference type="ARBA" id="ARBA00022840"/>
    </source>
</evidence>
<evidence type="ECO:0000259" key="10">
    <source>
        <dbReference type="PROSITE" id="PS50893"/>
    </source>
</evidence>
<evidence type="ECO:0000256" key="4">
    <source>
        <dbReference type="ARBA" id="ARBA00022741"/>
    </source>
</evidence>
<evidence type="ECO:0000256" key="7">
    <source>
        <dbReference type="ARBA" id="ARBA00023136"/>
    </source>
</evidence>
<gene>
    <name evidence="12" type="ORF">NP493_1085g00036</name>
</gene>
<sequence length="815" mass="89665">MAAHNHGTAPLLADGLGDTENSTSVTRDSIKHKYYTLPSLRYSSVVRAIVFIDVVFSLALWISGGTTKYFVDNILHFHFTESTFDLALLGAVKIIPLFVLYTSLEDAAFKEIDHPYDMGNIRTKRILHYVVSGLSVVVFGYTLAKGALILRAILGDPDYVIMQLTYNILAVSAVAFSLIELLLSLLSYRYMRRLKVYRVLHWLNDTGREVDSDGKPVRQEVNLRRLILLIKPEAGILSIGVLGLLVSTGATAAQPLFFGKVLDAATHSMGDINRSVITLFLMYVVGSIMAIIRGWLFTLAGHRLVARLRKMLFRSIIRQDIAFFDVSRTGELTNRLSSDTQVVQNAVTVNVSMVARNFLQIIVSLTLMLILNAALTGVLISVIPVVTLGAMQYGRFVKNLRKRFQDFLAEASTTAEETISSIRTVRSFTGEDKALTTYAIDIDKSYNVGKKLSLASGMFEGVVGIIANGAITLVLWYGAKLMLEGHVTAGVLTSFLLYTLQIAIAFAMLSSVYGDFMQAVGASFRIFDLLDRQPVVPIEGGLKSNHIDGEIKFEDVQFTYPSRPDSEVLRGVSFSVSSGSIVALVGPSGGGKSTIVSLIERFYDPSFGRILLGGRDIRTLDPQWFRRKIAMVSQEPTLFACSIKDNIAYGRDGSTEEVMEIAKQANAHNFIETFEENYDTLVGERGVRLSGGQKQRVAIARALFMDPAILLLDEATSALDAESEHLVQEAIERAMENRTVIVIAHRLSTVRNASKVLVIDKGQIVEAGTHDELLSKDGVYKKLVLRQLMAGSVTVNDNVNDTDTDTPLIPSLTDS</sequence>
<dbReference type="EMBL" id="JAODUO010001084">
    <property type="protein sequence ID" value="KAK2171277.1"/>
    <property type="molecule type" value="Genomic_DNA"/>
</dbReference>
<dbReference type="InterPro" id="IPR017871">
    <property type="entry name" value="ABC_transporter-like_CS"/>
</dbReference>
<dbReference type="GO" id="GO:0015421">
    <property type="term" value="F:ABC-type oligopeptide transporter activity"/>
    <property type="evidence" value="ECO:0007669"/>
    <property type="project" value="TreeGrafter"/>
</dbReference>
<feature type="transmembrane region" description="Helical" evidence="9">
    <location>
        <begin position="454"/>
        <end position="477"/>
    </location>
</feature>
<name>A0AAD9NI85_RIDPI</name>
<accession>A0AAD9NI85</accession>
<dbReference type="GO" id="GO:0016887">
    <property type="term" value="F:ATP hydrolysis activity"/>
    <property type="evidence" value="ECO:0007669"/>
    <property type="project" value="InterPro"/>
</dbReference>
<feature type="region of interest" description="Disordered" evidence="8">
    <location>
        <begin position="796"/>
        <end position="815"/>
    </location>
</feature>
<feature type="transmembrane region" description="Helical" evidence="9">
    <location>
        <begin position="164"/>
        <end position="188"/>
    </location>
</feature>
<dbReference type="InterPro" id="IPR039421">
    <property type="entry name" value="Type_1_exporter"/>
</dbReference>
<dbReference type="InterPro" id="IPR003439">
    <property type="entry name" value="ABC_transporter-like_ATP-bd"/>
</dbReference>
<comment type="subcellular location">
    <subcellularLocation>
        <location evidence="1">Mitochondrion inner membrane</location>
        <topology evidence="1">Multi-pass membrane protein</topology>
    </subcellularLocation>
</comment>
<evidence type="ECO:0000313" key="12">
    <source>
        <dbReference type="EMBL" id="KAK2171277.1"/>
    </source>
</evidence>
<dbReference type="SUPFAM" id="SSF52540">
    <property type="entry name" value="P-loop containing nucleoside triphosphate hydrolases"/>
    <property type="match status" value="1"/>
</dbReference>
<dbReference type="GO" id="GO:0090374">
    <property type="term" value="P:oligopeptide export from mitochondrion"/>
    <property type="evidence" value="ECO:0007669"/>
    <property type="project" value="TreeGrafter"/>
</dbReference>
<evidence type="ECO:0000256" key="8">
    <source>
        <dbReference type="SAM" id="MobiDB-lite"/>
    </source>
</evidence>
<dbReference type="CDD" id="cd03249">
    <property type="entry name" value="ABC_MTABC3_MDL1_MDL2"/>
    <property type="match status" value="1"/>
</dbReference>
<protein>
    <submittedName>
        <fullName evidence="12">Uncharacterized protein</fullName>
    </submittedName>
</protein>
<dbReference type="Pfam" id="PF00005">
    <property type="entry name" value="ABC_tran"/>
    <property type="match status" value="1"/>
</dbReference>
<dbReference type="CDD" id="cd18780">
    <property type="entry name" value="ABC_6TM_AtABCB27_like"/>
    <property type="match status" value="1"/>
</dbReference>
<dbReference type="Proteomes" id="UP001209878">
    <property type="component" value="Unassembled WGS sequence"/>
</dbReference>
<dbReference type="FunFam" id="3.40.50.300:FF:000403">
    <property type="entry name" value="ATP-binding cassette sub-family B member 8, mitochondrial"/>
    <property type="match status" value="1"/>
</dbReference>
<feature type="domain" description="ABC transmembrane type-1" evidence="11">
    <location>
        <begin position="239"/>
        <end position="518"/>
    </location>
</feature>
<feature type="transmembrane region" description="Helical" evidence="9">
    <location>
        <begin position="489"/>
        <end position="509"/>
    </location>
</feature>
<organism evidence="12 13">
    <name type="scientific">Ridgeia piscesae</name>
    <name type="common">Tubeworm</name>
    <dbReference type="NCBI Taxonomy" id="27915"/>
    <lineage>
        <taxon>Eukaryota</taxon>
        <taxon>Metazoa</taxon>
        <taxon>Spiralia</taxon>
        <taxon>Lophotrochozoa</taxon>
        <taxon>Annelida</taxon>
        <taxon>Polychaeta</taxon>
        <taxon>Sedentaria</taxon>
        <taxon>Canalipalpata</taxon>
        <taxon>Sabellida</taxon>
        <taxon>Siboglinidae</taxon>
        <taxon>Ridgeia</taxon>
    </lineage>
</organism>
<dbReference type="Gene3D" id="3.40.50.300">
    <property type="entry name" value="P-loop containing nucleotide triphosphate hydrolases"/>
    <property type="match status" value="1"/>
</dbReference>
<reference evidence="12" key="1">
    <citation type="journal article" date="2023" name="Mol. Biol. Evol.">
        <title>Third-Generation Sequencing Reveals the Adaptive Role of the Epigenome in Three Deep-Sea Polychaetes.</title>
        <authorList>
            <person name="Perez M."/>
            <person name="Aroh O."/>
            <person name="Sun Y."/>
            <person name="Lan Y."/>
            <person name="Juniper S.K."/>
            <person name="Young C.R."/>
            <person name="Angers B."/>
            <person name="Qian P.Y."/>
        </authorList>
    </citation>
    <scope>NUCLEOTIDE SEQUENCE</scope>
    <source>
        <strain evidence="12">R07B-5</strain>
    </source>
</reference>
<dbReference type="InterPro" id="IPR027417">
    <property type="entry name" value="P-loop_NTPase"/>
</dbReference>
<feature type="transmembrane region" description="Helical" evidence="9">
    <location>
        <begin position="125"/>
        <end position="144"/>
    </location>
</feature>
<keyword evidence="7 9" id="KW-0472">Membrane</keyword>
<dbReference type="GO" id="GO:0005524">
    <property type="term" value="F:ATP binding"/>
    <property type="evidence" value="ECO:0007669"/>
    <property type="project" value="UniProtKB-KW"/>
</dbReference>
<keyword evidence="2" id="KW-0813">Transport</keyword>
<proteinExistence type="predicted"/>
<dbReference type="SMART" id="SM00382">
    <property type="entry name" value="AAA"/>
    <property type="match status" value="1"/>
</dbReference>
<dbReference type="InterPro" id="IPR036640">
    <property type="entry name" value="ABC1_TM_sf"/>
</dbReference>
<keyword evidence="3 9" id="KW-0812">Transmembrane</keyword>
<feature type="transmembrane region" description="Helical" evidence="9">
    <location>
        <begin position="45"/>
        <end position="64"/>
    </location>
</feature>
<feature type="domain" description="ABC transporter" evidence="10">
    <location>
        <begin position="551"/>
        <end position="786"/>
    </location>
</feature>
<evidence type="ECO:0000256" key="6">
    <source>
        <dbReference type="ARBA" id="ARBA00022989"/>
    </source>
</evidence>
<dbReference type="InterPro" id="IPR011527">
    <property type="entry name" value="ABC1_TM_dom"/>
</dbReference>
<keyword evidence="4" id="KW-0547">Nucleotide-binding</keyword>
<feature type="transmembrane region" description="Helical" evidence="9">
    <location>
        <begin position="361"/>
        <end position="386"/>
    </location>
</feature>
<evidence type="ECO:0000256" key="2">
    <source>
        <dbReference type="ARBA" id="ARBA00022448"/>
    </source>
</evidence>
<evidence type="ECO:0000313" key="13">
    <source>
        <dbReference type="Proteomes" id="UP001209878"/>
    </source>
</evidence>
<dbReference type="PROSITE" id="PS50893">
    <property type="entry name" value="ABC_TRANSPORTER_2"/>
    <property type="match status" value="1"/>
</dbReference>